<gene>
    <name evidence="6" type="primary">pyrE</name>
    <name evidence="8" type="ORF">EV652_104418</name>
</gene>
<keyword evidence="4 6" id="KW-0808">Transferase</keyword>
<dbReference type="Gene3D" id="3.40.50.2020">
    <property type="match status" value="1"/>
</dbReference>
<feature type="binding site" description="in other chain" evidence="6">
    <location>
        <position position="99"/>
    </location>
    <ligand>
        <name>5-phospho-alpha-D-ribose 1-diphosphate</name>
        <dbReference type="ChEBI" id="CHEBI:58017"/>
        <note>ligand shared between dimeric partners</note>
    </ligand>
</feature>
<keyword evidence="5 6" id="KW-0665">Pyrimidine biosynthesis</keyword>
<evidence type="ECO:0000256" key="1">
    <source>
        <dbReference type="ARBA" id="ARBA00004889"/>
    </source>
</evidence>
<dbReference type="Proteomes" id="UP000294508">
    <property type="component" value="Unassembled WGS sequence"/>
</dbReference>
<comment type="cofactor">
    <cofactor evidence="6">
        <name>Mg(2+)</name>
        <dbReference type="ChEBI" id="CHEBI:18420"/>
    </cofactor>
</comment>
<feature type="binding site" evidence="6">
    <location>
        <position position="156"/>
    </location>
    <ligand>
        <name>orotate</name>
        <dbReference type="ChEBI" id="CHEBI:30839"/>
    </ligand>
</feature>
<dbReference type="EC" id="2.4.2.10" evidence="2 6"/>
<evidence type="ECO:0000259" key="7">
    <source>
        <dbReference type="Pfam" id="PF00156"/>
    </source>
</evidence>
<evidence type="ECO:0000313" key="8">
    <source>
        <dbReference type="EMBL" id="TCO32812.1"/>
    </source>
</evidence>
<dbReference type="Pfam" id="PF00156">
    <property type="entry name" value="Pribosyltran"/>
    <property type="match status" value="1"/>
</dbReference>
<comment type="subunit">
    <text evidence="6">Homodimer.</text>
</comment>
<dbReference type="SUPFAM" id="SSF53271">
    <property type="entry name" value="PRTase-like"/>
    <property type="match status" value="1"/>
</dbReference>
<evidence type="ECO:0000256" key="4">
    <source>
        <dbReference type="ARBA" id="ARBA00022679"/>
    </source>
</evidence>
<sequence length="190" mass="20387">MRGWLDRVRVVELEELGRRIYATAHLTGEFLLRSGQTTGEYFDKYRFEGDPVLLDAIAAAMVPLVPADTEVLAGLEMGGIPVVTALGRHTGLPCAFVRKQAKAYGTRRLAEGAETAGRRVTIVEDVVTTGGQIVLSTEELRAQGADIAHAVCVINRNPTTPTPLTEAGLTLHPLLTSDNLATYANHPKAG</sequence>
<comment type="similarity">
    <text evidence="6">Belongs to the purine/pyrimidine phosphoribosyltransferase family. PyrE subfamily.</text>
</comment>
<protein>
    <recommendedName>
        <fullName evidence="2 6">Orotate phosphoribosyltransferase</fullName>
        <shortName evidence="6">OPRT</shortName>
        <shortName evidence="6">OPRTase</shortName>
        <ecNumber evidence="2 6">2.4.2.10</ecNumber>
    </recommendedName>
</protein>
<dbReference type="CDD" id="cd06223">
    <property type="entry name" value="PRTases_typeI"/>
    <property type="match status" value="1"/>
</dbReference>
<dbReference type="UniPathway" id="UPA00070">
    <property type="reaction ID" value="UER00119"/>
</dbReference>
<feature type="binding site" evidence="6">
    <location>
        <position position="102"/>
    </location>
    <ligand>
        <name>5-phospho-alpha-D-ribose 1-diphosphate</name>
        <dbReference type="ChEBI" id="CHEBI:58017"/>
        <note>ligand shared between dimeric partners</note>
    </ligand>
</feature>
<proteinExistence type="inferred from homology"/>
<evidence type="ECO:0000256" key="6">
    <source>
        <dbReference type="HAMAP-Rule" id="MF_01208"/>
    </source>
</evidence>
<evidence type="ECO:0000256" key="3">
    <source>
        <dbReference type="ARBA" id="ARBA00022676"/>
    </source>
</evidence>
<dbReference type="AlphaFoldDB" id="A0A4R2HNT4"/>
<feature type="binding site" evidence="6">
    <location>
        <position position="98"/>
    </location>
    <ligand>
        <name>5-phospho-alpha-D-ribose 1-diphosphate</name>
        <dbReference type="ChEBI" id="CHEBI:58017"/>
        <note>ligand shared between dimeric partners</note>
    </ligand>
</feature>
<feature type="domain" description="Phosphoribosyltransferase" evidence="7">
    <location>
        <begin position="71"/>
        <end position="160"/>
    </location>
</feature>
<comment type="catalytic activity">
    <reaction evidence="6">
        <text>orotidine 5'-phosphate + diphosphate = orotate + 5-phospho-alpha-D-ribose 1-diphosphate</text>
        <dbReference type="Rhea" id="RHEA:10380"/>
        <dbReference type="ChEBI" id="CHEBI:30839"/>
        <dbReference type="ChEBI" id="CHEBI:33019"/>
        <dbReference type="ChEBI" id="CHEBI:57538"/>
        <dbReference type="ChEBI" id="CHEBI:58017"/>
        <dbReference type="EC" id="2.4.2.10"/>
    </reaction>
</comment>
<comment type="caution">
    <text evidence="6">Lacks conserved residue(s) required for the propagation of feature annotation.</text>
</comment>
<organism evidence="8 9">
    <name type="scientific">Kribbella steppae</name>
    <dbReference type="NCBI Taxonomy" id="2512223"/>
    <lineage>
        <taxon>Bacteria</taxon>
        <taxon>Bacillati</taxon>
        <taxon>Actinomycetota</taxon>
        <taxon>Actinomycetes</taxon>
        <taxon>Propionibacteriales</taxon>
        <taxon>Kribbellaceae</taxon>
        <taxon>Kribbella</taxon>
    </lineage>
</organism>
<dbReference type="GO" id="GO:0044205">
    <property type="term" value="P:'de novo' UMP biosynthetic process"/>
    <property type="evidence" value="ECO:0007669"/>
    <property type="project" value="UniProtKB-UniRule"/>
</dbReference>
<feature type="binding site" description="in other chain" evidence="6">
    <location>
        <position position="33"/>
    </location>
    <ligand>
        <name>5-phospho-alpha-D-ribose 1-diphosphate</name>
        <dbReference type="ChEBI" id="CHEBI:58017"/>
        <note>ligand shared between dimeric partners</note>
    </ligand>
</feature>
<comment type="function">
    <text evidence="6">Catalyzes the transfer of a ribosyl phosphate group from 5-phosphoribose 1-diphosphate to orotate, leading to the formation of orotidine monophosphate (OMP).</text>
</comment>
<reference evidence="8 9" key="1">
    <citation type="journal article" date="2015" name="Stand. Genomic Sci.">
        <title>Genomic Encyclopedia of Bacterial and Archaeal Type Strains, Phase III: the genomes of soil and plant-associated and newly described type strains.</title>
        <authorList>
            <person name="Whitman W.B."/>
            <person name="Woyke T."/>
            <person name="Klenk H.P."/>
            <person name="Zhou Y."/>
            <person name="Lilburn T.G."/>
            <person name="Beck B.J."/>
            <person name="De Vos P."/>
            <person name="Vandamme P."/>
            <person name="Eisen J.A."/>
            <person name="Garrity G."/>
            <person name="Hugenholtz P."/>
            <person name="Kyrpides N.C."/>
        </authorList>
    </citation>
    <scope>NUCLEOTIDE SEQUENCE [LARGE SCALE GENOMIC DNA]</scope>
    <source>
        <strain evidence="8 9">VKM Ac-2572</strain>
    </source>
</reference>
<keyword evidence="6" id="KW-0460">Magnesium</keyword>
<evidence type="ECO:0000313" key="9">
    <source>
        <dbReference type="Proteomes" id="UP000294508"/>
    </source>
</evidence>
<dbReference type="InterPro" id="IPR023031">
    <property type="entry name" value="OPRT"/>
</dbReference>
<dbReference type="EMBL" id="SLWN01000004">
    <property type="protein sequence ID" value="TCO32812.1"/>
    <property type="molecule type" value="Genomic_DNA"/>
</dbReference>
<feature type="binding site" description="in other chain" evidence="6">
    <location>
        <begin position="124"/>
        <end position="132"/>
    </location>
    <ligand>
        <name>5-phospho-alpha-D-ribose 1-diphosphate</name>
        <dbReference type="ChEBI" id="CHEBI:58017"/>
        <note>ligand shared between dimeric partners</note>
    </ligand>
</feature>
<keyword evidence="3 6" id="KW-0328">Glycosyltransferase</keyword>
<keyword evidence="9" id="KW-1185">Reference proteome</keyword>
<dbReference type="PANTHER" id="PTHR19278">
    <property type="entry name" value="OROTATE PHOSPHORIBOSYLTRANSFERASE"/>
    <property type="match status" value="1"/>
</dbReference>
<evidence type="ECO:0000256" key="2">
    <source>
        <dbReference type="ARBA" id="ARBA00011971"/>
    </source>
</evidence>
<comment type="pathway">
    <text evidence="1 6">Pyrimidine metabolism; UMP biosynthesis via de novo pathway; UMP from orotate: step 1/2.</text>
</comment>
<dbReference type="GO" id="GO:0004588">
    <property type="term" value="F:orotate phosphoribosyltransferase activity"/>
    <property type="evidence" value="ECO:0007669"/>
    <property type="project" value="UniProtKB-UniRule"/>
</dbReference>
<comment type="caution">
    <text evidence="8">The sequence shown here is derived from an EMBL/GenBank/DDBJ whole genome shotgun (WGS) entry which is preliminary data.</text>
</comment>
<dbReference type="HAMAP" id="MF_01208">
    <property type="entry name" value="PyrE"/>
    <property type="match status" value="1"/>
</dbReference>
<dbReference type="InterPro" id="IPR000836">
    <property type="entry name" value="PRTase_dom"/>
</dbReference>
<dbReference type="PANTHER" id="PTHR19278:SF9">
    <property type="entry name" value="URIDINE 5'-MONOPHOSPHATE SYNTHASE"/>
    <property type="match status" value="1"/>
</dbReference>
<accession>A0A4R2HNT4</accession>
<dbReference type="InterPro" id="IPR029057">
    <property type="entry name" value="PRTase-like"/>
</dbReference>
<dbReference type="GO" id="GO:0019856">
    <property type="term" value="P:pyrimidine nucleobase biosynthetic process"/>
    <property type="evidence" value="ECO:0007669"/>
    <property type="project" value="TreeGrafter"/>
</dbReference>
<name>A0A4R2HNT4_9ACTN</name>
<evidence type="ECO:0000256" key="5">
    <source>
        <dbReference type="ARBA" id="ARBA00022975"/>
    </source>
</evidence>
<dbReference type="GO" id="GO:0000287">
    <property type="term" value="F:magnesium ion binding"/>
    <property type="evidence" value="ECO:0007669"/>
    <property type="project" value="UniProtKB-UniRule"/>
</dbReference>
<feature type="binding site" evidence="6">
    <location>
        <position position="128"/>
    </location>
    <ligand>
        <name>orotate</name>
        <dbReference type="ChEBI" id="CHEBI:30839"/>
    </ligand>
</feature>